<feature type="signal peptide" evidence="2">
    <location>
        <begin position="1"/>
        <end position="25"/>
    </location>
</feature>
<feature type="compositionally biased region" description="Low complexity" evidence="1">
    <location>
        <begin position="327"/>
        <end position="351"/>
    </location>
</feature>
<accession>A0A194XN70</accession>
<dbReference type="InParanoid" id="A0A194XN70"/>
<dbReference type="Proteomes" id="UP000070700">
    <property type="component" value="Unassembled WGS sequence"/>
</dbReference>
<sequence length="378" mass="39103">MSLLKSNLHRLAAIVLCFAPASVIGDTRNWNPTGQGCVDPKGFLSCYDTQSSNADSCVSFCNSNNVQGTGAYTDCILGCNGAWLASNVGCWIQSCWNQVYSCEYQLTALSYFDGTDLVQNANIPFYPPPDDASAGACSCNLGYVYGNKTYINFNNACITVAGSGDLDATYECECCEFSFPVSNILNVCPKSDLSILGFQQELNDTQQLISKSTDNCAILDNNSDTCVSQFGYPFYGTITNPLNLPADEPGTEPLSNLPGNAFTDFGEPAYTLTLFPGYSSVITPAAFNADAGVATGSVEVGSAVVTATAGSSGQGGSVAATATGKNTGTAATASGKSTNTGSAASSSSTSTQKSDGLRVESKAGAVLGAVFASFALFM</sequence>
<evidence type="ECO:0000313" key="4">
    <source>
        <dbReference type="Proteomes" id="UP000070700"/>
    </source>
</evidence>
<dbReference type="GeneID" id="28816825"/>
<protein>
    <submittedName>
        <fullName evidence="3">Uncharacterized protein</fullName>
    </submittedName>
</protein>
<dbReference type="RefSeq" id="XP_018075894.1">
    <property type="nucleotide sequence ID" value="XM_018207099.1"/>
</dbReference>
<name>A0A194XN70_MOLSC</name>
<feature type="region of interest" description="Disordered" evidence="1">
    <location>
        <begin position="327"/>
        <end position="357"/>
    </location>
</feature>
<evidence type="ECO:0000313" key="3">
    <source>
        <dbReference type="EMBL" id="KUJ21539.1"/>
    </source>
</evidence>
<feature type="chain" id="PRO_5008268423" evidence="2">
    <location>
        <begin position="26"/>
        <end position="378"/>
    </location>
</feature>
<dbReference type="OrthoDB" id="3538998at2759"/>
<reference evidence="3 4" key="1">
    <citation type="submission" date="2015-10" db="EMBL/GenBank/DDBJ databases">
        <title>Full genome of DAOMC 229536 Phialocephala scopiformis, a fungal endophyte of spruce producing the potent anti-insectan compound rugulosin.</title>
        <authorList>
            <consortium name="DOE Joint Genome Institute"/>
            <person name="Walker A.K."/>
            <person name="Frasz S.L."/>
            <person name="Seifert K.A."/>
            <person name="Miller J.D."/>
            <person name="Mondo S.J."/>
            <person name="Labutti K."/>
            <person name="Lipzen A."/>
            <person name="Dockter R."/>
            <person name="Kennedy M."/>
            <person name="Grigoriev I.V."/>
            <person name="Spatafora J.W."/>
        </authorList>
    </citation>
    <scope>NUCLEOTIDE SEQUENCE [LARGE SCALE GENOMIC DNA]</scope>
    <source>
        <strain evidence="3 4">CBS 120377</strain>
    </source>
</reference>
<organism evidence="3 4">
    <name type="scientific">Mollisia scopiformis</name>
    <name type="common">Conifer needle endophyte fungus</name>
    <name type="synonym">Phialocephala scopiformis</name>
    <dbReference type="NCBI Taxonomy" id="149040"/>
    <lineage>
        <taxon>Eukaryota</taxon>
        <taxon>Fungi</taxon>
        <taxon>Dikarya</taxon>
        <taxon>Ascomycota</taxon>
        <taxon>Pezizomycotina</taxon>
        <taxon>Leotiomycetes</taxon>
        <taxon>Helotiales</taxon>
        <taxon>Mollisiaceae</taxon>
        <taxon>Mollisia</taxon>
    </lineage>
</organism>
<gene>
    <name evidence="3" type="ORF">LY89DRAFT_377352</name>
</gene>
<evidence type="ECO:0000256" key="1">
    <source>
        <dbReference type="SAM" id="MobiDB-lite"/>
    </source>
</evidence>
<dbReference type="KEGG" id="psco:LY89DRAFT_377352"/>
<proteinExistence type="predicted"/>
<keyword evidence="4" id="KW-1185">Reference proteome</keyword>
<evidence type="ECO:0000256" key="2">
    <source>
        <dbReference type="SAM" id="SignalP"/>
    </source>
</evidence>
<dbReference type="EMBL" id="KQ947407">
    <property type="protein sequence ID" value="KUJ21539.1"/>
    <property type="molecule type" value="Genomic_DNA"/>
</dbReference>
<dbReference type="AlphaFoldDB" id="A0A194XN70"/>
<keyword evidence="2" id="KW-0732">Signal</keyword>